<dbReference type="Proteomes" id="UP000241769">
    <property type="component" value="Unassembled WGS sequence"/>
</dbReference>
<comment type="caution">
    <text evidence="2">The sequence shown here is derived from an EMBL/GenBank/DDBJ whole genome shotgun (WGS) entry which is preliminary data.</text>
</comment>
<dbReference type="Pfam" id="PF12937">
    <property type="entry name" value="F-box-like"/>
    <property type="match status" value="1"/>
</dbReference>
<sequence length="375" mass="43879">MFLSITAEQQTPHLAVRQPKQHFFHEHTTVYITDSNSNATLHDRHHLLTDNMGNTSCAQRTLQTPRERTLSHSHLRTSQEKKILFDMYDPVTLRENPNCTYYGVSLLGSFESFPFELIEYIMSFLDYQDMCKLAQVNWWFNVRSESNIFWRDLYSKSFTGVDLNRIKGNWKFEFRESLFHDDEWNTERRSRQLAVINGRQIMIEKGYEWSTCQIGHKFVSDYKKKRWTLRVLGTVGLMVGLVDSRWDFVDSYPGTGYYGCTVRMPSPHVESKRANQNLFSLACYEVFDRYDKVEMEINTKKNRVRFYRNDQLHGQLEFNGQQFTSLIPICALCGPSSSLEIMSPFRNVSKSVGGKEELLPALSQAQPQRMILSSE</sequence>
<organism evidence="2 3">
    <name type="scientific">Planoprotostelium fungivorum</name>
    <dbReference type="NCBI Taxonomy" id="1890364"/>
    <lineage>
        <taxon>Eukaryota</taxon>
        <taxon>Amoebozoa</taxon>
        <taxon>Evosea</taxon>
        <taxon>Variosea</taxon>
        <taxon>Cavosteliida</taxon>
        <taxon>Cavosteliaceae</taxon>
        <taxon>Planoprotostelium</taxon>
    </lineage>
</organism>
<name>A0A2P6NKB0_9EUKA</name>
<dbReference type="InterPro" id="IPR036047">
    <property type="entry name" value="F-box-like_dom_sf"/>
</dbReference>
<reference evidence="2 3" key="1">
    <citation type="journal article" date="2018" name="Genome Biol. Evol.">
        <title>Multiple Roots of Fruiting Body Formation in Amoebozoa.</title>
        <authorList>
            <person name="Hillmann F."/>
            <person name="Forbes G."/>
            <person name="Novohradska S."/>
            <person name="Ferling I."/>
            <person name="Riege K."/>
            <person name="Groth M."/>
            <person name="Westermann M."/>
            <person name="Marz M."/>
            <person name="Spaller T."/>
            <person name="Winckler T."/>
            <person name="Schaap P."/>
            <person name="Glockner G."/>
        </authorList>
    </citation>
    <scope>NUCLEOTIDE SEQUENCE [LARGE SCALE GENOMIC DNA]</scope>
    <source>
        <strain evidence="2 3">Jena</strain>
    </source>
</reference>
<accession>A0A2P6NKB0</accession>
<evidence type="ECO:0000259" key="1">
    <source>
        <dbReference type="PROSITE" id="PS50181"/>
    </source>
</evidence>
<dbReference type="Gene3D" id="1.20.1280.50">
    <property type="match status" value="1"/>
</dbReference>
<dbReference type="InParanoid" id="A0A2P6NKB0"/>
<proteinExistence type="predicted"/>
<dbReference type="PROSITE" id="PS50181">
    <property type="entry name" value="FBOX"/>
    <property type="match status" value="1"/>
</dbReference>
<dbReference type="EMBL" id="MDYQ01000064">
    <property type="protein sequence ID" value="PRP84384.1"/>
    <property type="molecule type" value="Genomic_DNA"/>
</dbReference>
<dbReference type="SUPFAM" id="SSF81383">
    <property type="entry name" value="F-box domain"/>
    <property type="match status" value="1"/>
</dbReference>
<dbReference type="OrthoDB" id="10257471at2759"/>
<gene>
    <name evidence="2" type="ORF">PROFUN_08249</name>
</gene>
<evidence type="ECO:0000313" key="2">
    <source>
        <dbReference type="EMBL" id="PRP84384.1"/>
    </source>
</evidence>
<protein>
    <recommendedName>
        <fullName evidence="1">F-box domain-containing protein</fullName>
    </recommendedName>
</protein>
<dbReference type="InterPro" id="IPR001810">
    <property type="entry name" value="F-box_dom"/>
</dbReference>
<dbReference type="AlphaFoldDB" id="A0A2P6NKB0"/>
<keyword evidence="3" id="KW-1185">Reference proteome</keyword>
<evidence type="ECO:0000313" key="3">
    <source>
        <dbReference type="Proteomes" id="UP000241769"/>
    </source>
</evidence>
<feature type="domain" description="F-box" evidence="1">
    <location>
        <begin position="107"/>
        <end position="153"/>
    </location>
</feature>